<evidence type="ECO:0000313" key="10">
    <source>
        <dbReference type="EMBL" id="CAF3686649.1"/>
    </source>
</evidence>
<dbReference type="GO" id="GO:0008519">
    <property type="term" value="F:ammonium channel activity"/>
    <property type="evidence" value="ECO:0007669"/>
    <property type="project" value="InterPro"/>
</dbReference>
<feature type="transmembrane region" description="Helical" evidence="6">
    <location>
        <begin position="447"/>
        <end position="472"/>
    </location>
</feature>
<evidence type="ECO:0000256" key="5">
    <source>
        <dbReference type="ARBA" id="ARBA00023136"/>
    </source>
</evidence>
<keyword evidence="12" id="KW-1185">Reference proteome</keyword>
<feature type="transmembrane region" description="Helical" evidence="6">
    <location>
        <begin position="281"/>
        <end position="304"/>
    </location>
</feature>
<dbReference type="PANTHER" id="PTHR11730:SF60">
    <property type="entry name" value="RH50, ISOFORM D"/>
    <property type="match status" value="1"/>
</dbReference>
<dbReference type="SUPFAM" id="SSF111352">
    <property type="entry name" value="Ammonium transporter"/>
    <property type="match status" value="1"/>
</dbReference>
<evidence type="ECO:0000256" key="1">
    <source>
        <dbReference type="ARBA" id="ARBA00004141"/>
    </source>
</evidence>
<dbReference type="GO" id="GO:0005886">
    <property type="term" value="C:plasma membrane"/>
    <property type="evidence" value="ECO:0007669"/>
    <property type="project" value="InterPro"/>
</dbReference>
<evidence type="ECO:0000256" key="3">
    <source>
        <dbReference type="ARBA" id="ARBA00022692"/>
    </source>
</evidence>
<gene>
    <name evidence="8" type="ORF">GPM918_LOCUS8828</name>
    <name evidence="9" type="ORF">OVA965_LOCUS10280</name>
    <name evidence="10" type="ORF">SRO942_LOCUS8829</name>
    <name evidence="11" type="ORF">TMI583_LOCUS10276</name>
</gene>
<dbReference type="AlphaFoldDB" id="A0A813ZXQ8"/>
<evidence type="ECO:0000259" key="7">
    <source>
        <dbReference type="Pfam" id="PF00909"/>
    </source>
</evidence>
<evidence type="ECO:0000256" key="4">
    <source>
        <dbReference type="ARBA" id="ARBA00022989"/>
    </source>
</evidence>
<organism evidence="8 12">
    <name type="scientific">Didymodactylos carnosus</name>
    <dbReference type="NCBI Taxonomy" id="1234261"/>
    <lineage>
        <taxon>Eukaryota</taxon>
        <taxon>Metazoa</taxon>
        <taxon>Spiralia</taxon>
        <taxon>Gnathifera</taxon>
        <taxon>Rotifera</taxon>
        <taxon>Eurotatoria</taxon>
        <taxon>Bdelloidea</taxon>
        <taxon>Philodinida</taxon>
        <taxon>Philodinidae</taxon>
        <taxon>Didymodactylos</taxon>
    </lineage>
</organism>
<evidence type="ECO:0000313" key="9">
    <source>
        <dbReference type="EMBL" id="CAF0914170.1"/>
    </source>
</evidence>
<dbReference type="Proteomes" id="UP000677228">
    <property type="component" value="Unassembled WGS sequence"/>
</dbReference>
<feature type="domain" description="Ammonium transporter AmtB-like" evidence="7">
    <location>
        <begin position="113"/>
        <end position="477"/>
    </location>
</feature>
<sequence length="519" mass="57098">MSAAPVTEYTAVATNVAPPGHIVTTTTTRTTTASANAPKLTFPIILLLLQVIFIILFALHSDYGHEPKTLTEHELFSKVNTLIIASRHRGSVQYPNGTFDPNIIVISEPHRGINDLYSMFQDIHIMIFIGFGFLMTFLKRYGYSAVGYNFLIAAFVLEWALLIRGYMFDFDFDTKKFPIDVERIIVADFVAAAILISFGALLGKTTPTQLIIMCLIEVVLQSVNEWIGLRRFCAFDIGESMFVHVFGAYFGIAVSIMLYDRALTTNTHVEEKEKPVYHSDLFSMVGTLFLFCFWPSFNAGVAAAGDARLRAVVNTYISISASVLLTYILSSVLGKGKFEMVHIQNATLAGGVAVGTVADKIIRPAGALLVGSLAGSLSTVGFKIILPILKKLKIHDTCGVNNLHGMPGILAAVVGIILASMPNYSLYNDNLARSCFHGVSRTPLQQVGYQAATLGVTLLIAIGGGLITGFILRLPIFNKKDVLTYYDDDTYWDTPADFHYIDRQEKDRLIVLERDVLHA</sequence>
<feature type="transmembrane region" description="Helical" evidence="6">
    <location>
        <begin position="241"/>
        <end position="259"/>
    </location>
</feature>
<name>A0A813ZXQ8_9BILA</name>
<dbReference type="InterPro" id="IPR002229">
    <property type="entry name" value="RhesusRHD"/>
</dbReference>
<feature type="transmembrane region" description="Helical" evidence="6">
    <location>
        <begin position="365"/>
        <end position="386"/>
    </location>
</feature>
<dbReference type="Pfam" id="PF00909">
    <property type="entry name" value="Ammonium_transp"/>
    <property type="match status" value="1"/>
</dbReference>
<dbReference type="Proteomes" id="UP000682733">
    <property type="component" value="Unassembled WGS sequence"/>
</dbReference>
<dbReference type="PRINTS" id="PR00342">
    <property type="entry name" value="RHESUSRHD"/>
</dbReference>
<dbReference type="InterPro" id="IPR029020">
    <property type="entry name" value="Ammonium/urea_transptr"/>
</dbReference>
<dbReference type="Gene3D" id="1.10.3430.10">
    <property type="entry name" value="Ammonium transporter AmtB like domains"/>
    <property type="match status" value="1"/>
</dbReference>
<accession>A0A813ZXQ8</accession>
<dbReference type="EMBL" id="CAJOBC010001585">
    <property type="protein sequence ID" value="CAF3686649.1"/>
    <property type="molecule type" value="Genomic_DNA"/>
</dbReference>
<comment type="similarity">
    <text evidence="2">Belongs to the ammonium transporter (TC 2.A.49) family. Rh subfamily.</text>
</comment>
<dbReference type="EMBL" id="CAJNOK010003777">
    <property type="protein sequence ID" value="CAF0914170.1"/>
    <property type="molecule type" value="Genomic_DNA"/>
</dbReference>
<evidence type="ECO:0000313" key="11">
    <source>
        <dbReference type="EMBL" id="CAF3692767.1"/>
    </source>
</evidence>
<keyword evidence="5 6" id="KW-0472">Membrane</keyword>
<reference evidence="8" key="1">
    <citation type="submission" date="2021-02" db="EMBL/GenBank/DDBJ databases">
        <authorList>
            <person name="Nowell W R."/>
        </authorList>
    </citation>
    <scope>NUCLEOTIDE SEQUENCE</scope>
</reference>
<evidence type="ECO:0000256" key="2">
    <source>
        <dbReference type="ARBA" id="ARBA00011036"/>
    </source>
</evidence>
<evidence type="ECO:0000256" key="6">
    <source>
        <dbReference type="SAM" id="Phobius"/>
    </source>
</evidence>
<feature type="transmembrane region" description="Helical" evidence="6">
    <location>
        <begin position="311"/>
        <end position="330"/>
    </location>
</feature>
<keyword evidence="4 6" id="KW-1133">Transmembrane helix</keyword>
<feature type="transmembrane region" description="Helical" evidence="6">
    <location>
        <begin position="40"/>
        <end position="59"/>
    </location>
</feature>
<feature type="transmembrane region" description="Helical" evidence="6">
    <location>
        <begin position="141"/>
        <end position="163"/>
    </location>
</feature>
<proteinExistence type="inferred from homology"/>
<comment type="caution">
    <text evidence="8">The sequence shown here is derived from an EMBL/GenBank/DDBJ whole genome shotgun (WGS) entry which is preliminary data.</text>
</comment>
<dbReference type="EMBL" id="CAJNOQ010001585">
    <property type="protein sequence ID" value="CAF0904750.1"/>
    <property type="molecule type" value="Genomic_DNA"/>
</dbReference>
<dbReference type="GO" id="GO:0097272">
    <property type="term" value="P:ammonium homeostasis"/>
    <property type="evidence" value="ECO:0007669"/>
    <property type="project" value="TreeGrafter"/>
</dbReference>
<dbReference type="InterPro" id="IPR024041">
    <property type="entry name" value="NH4_transpt_AmtB-like_dom"/>
</dbReference>
<protein>
    <recommendedName>
        <fullName evidence="7">Ammonium transporter AmtB-like domain-containing protein</fullName>
    </recommendedName>
</protein>
<evidence type="ECO:0000313" key="8">
    <source>
        <dbReference type="EMBL" id="CAF0904750.1"/>
    </source>
</evidence>
<dbReference type="Proteomes" id="UP000681722">
    <property type="component" value="Unassembled WGS sequence"/>
</dbReference>
<evidence type="ECO:0000313" key="12">
    <source>
        <dbReference type="Proteomes" id="UP000663829"/>
    </source>
</evidence>
<dbReference type="Proteomes" id="UP000663829">
    <property type="component" value="Unassembled WGS sequence"/>
</dbReference>
<feature type="transmembrane region" description="Helical" evidence="6">
    <location>
        <begin position="116"/>
        <end position="135"/>
    </location>
</feature>
<keyword evidence="3 6" id="KW-0812">Transmembrane</keyword>
<comment type="subcellular location">
    <subcellularLocation>
        <location evidence="1">Membrane</location>
        <topology evidence="1">Multi-pass membrane protein</topology>
    </subcellularLocation>
</comment>
<dbReference type="PANTHER" id="PTHR11730">
    <property type="entry name" value="AMMONIUM TRANSPORTER"/>
    <property type="match status" value="1"/>
</dbReference>
<feature type="transmembrane region" description="Helical" evidence="6">
    <location>
        <begin position="407"/>
        <end position="427"/>
    </location>
</feature>
<dbReference type="EMBL" id="CAJOBA010003778">
    <property type="protein sequence ID" value="CAF3692767.1"/>
    <property type="molecule type" value="Genomic_DNA"/>
</dbReference>
<dbReference type="OrthoDB" id="534912at2759"/>
<feature type="transmembrane region" description="Helical" evidence="6">
    <location>
        <begin position="184"/>
        <end position="203"/>
    </location>
</feature>